<dbReference type="AlphaFoldDB" id="A0A9Q0XPN5"/>
<sequence>VAKRNAKEIQENPRPHINSTSVRPYKGLKKLLLWTTFPQILQPSWPLAILNVEFSGDQLLFQ</sequence>
<feature type="compositionally biased region" description="Basic and acidic residues" evidence="1">
    <location>
        <begin position="1"/>
        <end position="14"/>
    </location>
</feature>
<accession>A0A9Q0XPN5</accession>
<evidence type="ECO:0000313" key="3">
    <source>
        <dbReference type="Proteomes" id="UP001142489"/>
    </source>
</evidence>
<feature type="non-terminal residue" evidence="2">
    <location>
        <position position="1"/>
    </location>
</feature>
<comment type="caution">
    <text evidence="2">The sequence shown here is derived from an EMBL/GenBank/DDBJ whole genome shotgun (WGS) entry which is preliminary data.</text>
</comment>
<evidence type="ECO:0000313" key="2">
    <source>
        <dbReference type="EMBL" id="KAJ7322200.1"/>
    </source>
</evidence>
<name>A0A9Q0XPN5_9SAUR</name>
<feature type="region of interest" description="Disordered" evidence="1">
    <location>
        <begin position="1"/>
        <end position="21"/>
    </location>
</feature>
<reference evidence="2" key="1">
    <citation type="journal article" date="2023" name="DNA Res.">
        <title>Chromosome-level genome assembly of Phrynocephalus forsythii using third-generation DNA sequencing and Hi-C analysis.</title>
        <authorList>
            <person name="Qi Y."/>
            <person name="Zhao W."/>
            <person name="Zhao Y."/>
            <person name="Niu C."/>
            <person name="Cao S."/>
            <person name="Zhang Y."/>
        </authorList>
    </citation>
    <scope>NUCLEOTIDE SEQUENCE</scope>
    <source>
        <tissue evidence="2">Muscle</tissue>
    </source>
</reference>
<proteinExistence type="predicted"/>
<evidence type="ECO:0000256" key="1">
    <source>
        <dbReference type="SAM" id="MobiDB-lite"/>
    </source>
</evidence>
<protein>
    <submittedName>
        <fullName evidence="2">Uncharacterized protein</fullName>
    </submittedName>
</protein>
<keyword evidence="3" id="KW-1185">Reference proteome</keyword>
<gene>
    <name evidence="2" type="ORF">JRQ81_018487</name>
</gene>
<dbReference type="EMBL" id="JAPFRF010000009">
    <property type="protein sequence ID" value="KAJ7322200.1"/>
    <property type="molecule type" value="Genomic_DNA"/>
</dbReference>
<organism evidence="2 3">
    <name type="scientific">Phrynocephalus forsythii</name>
    <dbReference type="NCBI Taxonomy" id="171643"/>
    <lineage>
        <taxon>Eukaryota</taxon>
        <taxon>Metazoa</taxon>
        <taxon>Chordata</taxon>
        <taxon>Craniata</taxon>
        <taxon>Vertebrata</taxon>
        <taxon>Euteleostomi</taxon>
        <taxon>Lepidosauria</taxon>
        <taxon>Squamata</taxon>
        <taxon>Bifurcata</taxon>
        <taxon>Unidentata</taxon>
        <taxon>Episquamata</taxon>
        <taxon>Toxicofera</taxon>
        <taxon>Iguania</taxon>
        <taxon>Acrodonta</taxon>
        <taxon>Agamidae</taxon>
        <taxon>Agaminae</taxon>
        <taxon>Phrynocephalus</taxon>
    </lineage>
</organism>
<feature type="non-terminal residue" evidence="2">
    <location>
        <position position="62"/>
    </location>
</feature>
<dbReference type="Proteomes" id="UP001142489">
    <property type="component" value="Unassembled WGS sequence"/>
</dbReference>